<dbReference type="SUPFAM" id="SSF51735">
    <property type="entry name" value="NAD(P)-binding Rossmann-fold domains"/>
    <property type="match status" value="1"/>
</dbReference>
<dbReference type="Pfam" id="PF05368">
    <property type="entry name" value="NmrA"/>
    <property type="match status" value="1"/>
</dbReference>
<evidence type="ECO:0000259" key="3">
    <source>
        <dbReference type="Pfam" id="PF05368"/>
    </source>
</evidence>
<reference evidence="4 5" key="1">
    <citation type="journal article" date="2020" name="bioRxiv">
        <title>A chromosome-scale genome assembly for the Fusarium oxysporum strain Fo5176 to establish a model Arabidopsis-fungal pathosystem.</title>
        <authorList>
            <person name="Fokkens L."/>
            <person name="Guo L."/>
            <person name="Dora S."/>
            <person name="Wang B."/>
            <person name="Ye K."/>
            <person name="Sanchez-Rodriguez C."/>
            <person name="Croll D."/>
        </authorList>
    </citation>
    <scope>NUCLEOTIDE SEQUENCE [LARGE SCALE GENOMIC DNA]</scope>
    <source>
        <strain evidence="4 5">Fo5176</strain>
    </source>
</reference>
<feature type="domain" description="NmrA-like" evidence="3">
    <location>
        <begin position="7"/>
        <end position="163"/>
    </location>
</feature>
<sequence length="287" mass="31477">MSFTQSQQTIVVVGATGIQGSGVVRALLSDEYGGPWSVRALTQDPRSGKAQKLLSDYQTTDNRLSLVSGHVYDEPSLRSAFTGAYGVLAMTSERYPGKLITEEWELKHEIKAGRNIISAAKECCIKHLVCSSLPDTVKASDGQFKRIHHMNNKHTIEQLARKELDGLTSLIPEIFHLGVEKTKGKTYLALGPRITPEGMAKVFTRVTGKPAVHSPISFEEFGRLSSALVGPAFKEDAIEMMQWAAVAPTDKTCYGAFELEVEQSSEELGLTASSFEDWLRRSGWTGP</sequence>
<dbReference type="PANTHER" id="PTHR42748:SF7">
    <property type="entry name" value="NMRA LIKE REDOX SENSOR 1-RELATED"/>
    <property type="match status" value="1"/>
</dbReference>
<name>A0A8H6LNS2_FUSOX</name>
<gene>
    <name evidence="4" type="ORF">HZS61_008079</name>
</gene>
<dbReference type="InterPro" id="IPR008030">
    <property type="entry name" value="NmrA-like"/>
</dbReference>
<evidence type="ECO:0000313" key="4">
    <source>
        <dbReference type="EMBL" id="KAF6527777.1"/>
    </source>
</evidence>
<dbReference type="Proteomes" id="UP000593570">
    <property type="component" value="Unassembled WGS sequence"/>
</dbReference>
<evidence type="ECO:0000313" key="5">
    <source>
        <dbReference type="Proteomes" id="UP000593570"/>
    </source>
</evidence>
<dbReference type="EMBL" id="JACDXP010000002">
    <property type="protein sequence ID" value="KAF6527777.1"/>
    <property type="molecule type" value="Genomic_DNA"/>
</dbReference>
<evidence type="ECO:0000256" key="2">
    <source>
        <dbReference type="ARBA" id="ARBA00022857"/>
    </source>
</evidence>
<protein>
    <recommendedName>
        <fullName evidence="3">NmrA-like domain-containing protein</fullName>
    </recommendedName>
</protein>
<organism evidence="4 5">
    <name type="scientific">Fusarium oxysporum f. sp. conglutinans</name>
    <dbReference type="NCBI Taxonomy" id="100902"/>
    <lineage>
        <taxon>Eukaryota</taxon>
        <taxon>Fungi</taxon>
        <taxon>Dikarya</taxon>
        <taxon>Ascomycota</taxon>
        <taxon>Pezizomycotina</taxon>
        <taxon>Sordariomycetes</taxon>
        <taxon>Hypocreomycetidae</taxon>
        <taxon>Hypocreales</taxon>
        <taxon>Nectriaceae</taxon>
        <taxon>Fusarium</taxon>
        <taxon>Fusarium oxysporum species complex</taxon>
    </lineage>
</organism>
<comment type="caution">
    <text evidence="4">The sequence shown here is derived from an EMBL/GenBank/DDBJ whole genome shotgun (WGS) entry which is preliminary data.</text>
</comment>
<dbReference type="Gene3D" id="3.90.25.10">
    <property type="entry name" value="UDP-galactose 4-epimerase, domain 1"/>
    <property type="match status" value="1"/>
</dbReference>
<dbReference type="InterPro" id="IPR036291">
    <property type="entry name" value="NAD(P)-bd_dom_sf"/>
</dbReference>
<dbReference type="AlphaFoldDB" id="A0A8H6LNS2"/>
<accession>A0A8H6LNS2</accession>
<keyword evidence="2" id="KW-0521">NADP</keyword>
<evidence type="ECO:0000256" key="1">
    <source>
        <dbReference type="ARBA" id="ARBA00006328"/>
    </source>
</evidence>
<dbReference type="InterPro" id="IPR051164">
    <property type="entry name" value="NmrA-like_oxidored"/>
</dbReference>
<proteinExistence type="inferred from homology"/>
<dbReference type="Gene3D" id="3.40.50.720">
    <property type="entry name" value="NAD(P)-binding Rossmann-like Domain"/>
    <property type="match status" value="2"/>
</dbReference>
<dbReference type="PANTHER" id="PTHR42748">
    <property type="entry name" value="NITROGEN METABOLITE REPRESSION PROTEIN NMRA FAMILY MEMBER"/>
    <property type="match status" value="1"/>
</dbReference>
<comment type="similarity">
    <text evidence="1">Belongs to the NmrA-type oxidoreductase family.</text>
</comment>